<gene>
    <name evidence="1" type="ORF">HMPREF0454_04184</name>
</gene>
<dbReference type="HOGENOM" id="CLU_2382102_0_0_6"/>
<evidence type="ECO:0000313" key="1">
    <source>
        <dbReference type="EMBL" id="EHM39048.1"/>
    </source>
</evidence>
<keyword evidence="1" id="KW-0687">Ribonucleoprotein</keyword>
<name>G9YC57_HAFAL</name>
<sequence>MKGLLTTSVDRKRLSVGVCSAPAMPVKKATIKNEVEVKSGRRRRAVEYIRIGLSGTSQRWTSCFRRGMLRLNIKNEKLFQLIHCKKVVQTVRIK</sequence>
<dbReference type="Proteomes" id="UP000005959">
    <property type="component" value="Unassembled WGS sequence"/>
</dbReference>
<dbReference type="GO" id="GO:0005840">
    <property type="term" value="C:ribosome"/>
    <property type="evidence" value="ECO:0007669"/>
    <property type="project" value="UniProtKB-KW"/>
</dbReference>
<organism evidence="1 2">
    <name type="scientific">Hafnia alvei ATCC 51873</name>
    <dbReference type="NCBI Taxonomy" id="1002364"/>
    <lineage>
        <taxon>Bacteria</taxon>
        <taxon>Pseudomonadati</taxon>
        <taxon>Pseudomonadota</taxon>
        <taxon>Gammaproteobacteria</taxon>
        <taxon>Enterobacterales</taxon>
        <taxon>Hafniaceae</taxon>
        <taxon>Hafnia</taxon>
    </lineage>
</organism>
<reference evidence="1 2" key="1">
    <citation type="submission" date="2011-08" db="EMBL/GenBank/DDBJ databases">
        <authorList>
            <person name="Weinstock G."/>
            <person name="Sodergren E."/>
            <person name="Clifton S."/>
            <person name="Fulton L."/>
            <person name="Fulton B."/>
            <person name="Courtney L."/>
            <person name="Fronick C."/>
            <person name="Harrison M."/>
            <person name="Strong C."/>
            <person name="Farmer C."/>
            <person name="Delahaunty K."/>
            <person name="Markovic C."/>
            <person name="Hall O."/>
            <person name="Minx P."/>
            <person name="Tomlinson C."/>
            <person name="Mitreva M."/>
            <person name="Hou S."/>
            <person name="Chen J."/>
            <person name="Wollam A."/>
            <person name="Pepin K.H."/>
            <person name="Johnson M."/>
            <person name="Bhonagiri V."/>
            <person name="Zhang X."/>
            <person name="Suruliraj S."/>
            <person name="Warren W."/>
            <person name="Chinwalla A."/>
            <person name="Mardis E.R."/>
            <person name="Wilson R.K."/>
        </authorList>
    </citation>
    <scope>NUCLEOTIDE SEQUENCE [LARGE SCALE GENOMIC DNA]</scope>
    <source>
        <strain evidence="1 2">ATCC 51873</strain>
    </source>
</reference>
<accession>G9YC57</accession>
<comment type="caution">
    <text evidence="1">The sequence shown here is derived from an EMBL/GenBank/DDBJ whole genome shotgun (WGS) entry which is preliminary data.</text>
</comment>
<keyword evidence="1" id="KW-0689">Ribosomal protein</keyword>
<evidence type="ECO:0000313" key="2">
    <source>
        <dbReference type="Proteomes" id="UP000005959"/>
    </source>
</evidence>
<dbReference type="EMBL" id="AGCI01000099">
    <property type="protein sequence ID" value="EHM39048.1"/>
    <property type="molecule type" value="Genomic_DNA"/>
</dbReference>
<dbReference type="AlphaFoldDB" id="G9YC57"/>
<protein>
    <submittedName>
        <fullName evidence="1">50S ribosomal protein L15e domain protein</fullName>
    </submittedName>
</protein>
<proteinExistence type="predicted"/>